<keyword evidence="3" id="KW-1185">Reference proteome</keyword>
<reference evidence="3" key="1">
    <citation type="journal article" date="2019" name="Int. J. Syst. Evol. Microbiol.">
        <title>The Global Catalogue of Microorganisms (GCM) 10K type strain sequencing project: providing services to taxonomists for standard genome sequencing and annotation.</title>
        <authorList>
            <consortium name="The Broad Institute Genomics Platform"/>
            <consortium name="The Broad Institute Genome Sequencing Center for Infectious Disease"/>
            <person name="Wu L."/>
            <person name="Ma J."/>
        </authorList>
    </citation>
    <scope>NUCLEOTIDE SEQUENCE [LARGE SCALE GENOMIC DNA]</scope>
    <source>
        <strain evidence="3">CCM 7941</strain>
    </source>
</reference>
<feature type="transmembrane region" description="Helical" evidence="1">
    <location>
        <begin position="34"/>
        <end position="52"/>
    </location>
</feature>
<organism evidence="2 3">
    <name type="scientific">Camelimonas abortus</name>
    <dbReference type="NCBI Taxonomy" id="1017184"/>
    <lineage>
        <taxon>Bacteria</taxon>
        <taxon>Pseudomonadati</taxon>
        <taxon>Pseudomonadota</taxon>
        <taxon>Alphaproteobacteria</taxon>
        <taxon>Hyphomicrobiales</taxon>
        <taxon>Chelatococcaceae</taxon>
        <taxon>Camelimonas</taxon>
    </lineage>
</organism>
<accession>A0ABV7LDN6</accession>
<dbReference type="EMBL" id="JBHRUV010000018">
    <property type="protein sequence ID" value="MFC3265664.1"/>
    <property type="molecule type" value="Genomic_DNA"/>
</dbReference>
<keyword evidence="1" id="KW-0472">Membrane</keyword>
<gene>
    <name evidence="2" type="ORF">ACFOEX_04700</name>
</gene>
<feature type="transmembrane region" description="Helical" evidence="1">
    <location>
        <begin position="130"/>
        <end position="152"/>
    </location>
</feature>
<dbReference type="RefSeq" id="WP_376829701.1">
    <property type="nucleotide sequence ID" value="NZ_JBHLWR010000006.1"/>
</dbReference>
<feature type="transmembrane region" description="Helical" evidence="1">
    <location>
        <begin position="100"/>
        <end position="118"/>
    </location>
</feature>
<evidence type="ECO:0000256" key="1">
    <source>
        <dbReference type="SAM" id="Phobius"/>
    </source>
</evidence>
<keyword evidence="1" id="KW-1133">Transmembrane helix</keyword>
<feature type="transmembrane region" description="Helical" evidence="1">
    <location>
        <begin position="73"/>
        <end position="94"/>
    </location>
</feature>
<evidence type="ECO:0000313" key="2">
    <source>
        <dbReference type="EMBL" id="MFC3265664.1"/>
    </source>
</evidence>
<evidence type="ECO:0008006" key="4">
    <source>
        <dbReference type="Google" id="ProtNLM"/>
    </source>
</evidence>
<name>A0ABV7LDN6_9HYPH</name>
<dbReference type="Proteomes" id="UP001595536">
    <property type="component" value="Unassembled WGS sequence"/>
</dbReference>
<keyword evidence="1" id="KW-0812">Transmembrane</keyword>
<evidence type="ECO:0000313" key="3">
    <source>
        <dbReference type="Proteomes" id="UP001595536"/>
    </source>
</evidence>
<protein>
    <recommendedName>
        <fullName evidence="4">DoxX family protein</fullName>
    </recommendedName>
</protein>
<comment type="caution">
    <text evidence="2">The sequence shown here is derived from an EMBL/GenBank/DDBJ whole genome shotgun (WGS) entry which is preliminary data.</text>
</comment>
<sequence length="154" mass="16061">MMQLVAVVLLMLVLPAASVIHDVASSGAGVMEAIGKWFVYWGVGWRLAVAGLHQTLRPGFTVRDIFGVSDPRAARLVLEIGFGNLAIGALGVASLHAPQWTPAAALAGAIFYVLAGLQHVRNKPAARPEIVAMVSDLGLAVVLAAYLGWLALAA</sequence>
<proteinExistence type="predicted"/>